<evidence type="ECO:0000259" key="1">
    <source>
        <dbReference type="Pfam" id="PF26038"/>
    </source>
</evidence>
<organism evidence="2">
    <name type="scientific">Arion vulgaris</name>
    <dbReference type="NCBI Taxonomy" id="1028688"/>
    <lineage>
        <taxon>Eukaryota</taxon>
        <taxon>Metazoa</taxon>
        <taxon>Spiralia</taxon>
        <taxon>Lophotrochozoa</taxon>
        <taxon>Mollusca</taxon>
        <taxon>Gastropoda</taxon>
        <taxon>Heterobranchia</taxon>
        <taxon>Euthyneura</taxon>
        <taxon>Panpulmonata</taxon>
        <taxon>Eupulmonata</taxon>
        <taxon>Stylommatophora</taxon>
        <taxon>Helicina</taxon>
        <taxon>Arionoidea</taxon>
        <taxon>Arionidae</taxon>
        <taxon>Arion</taxon>
    </lineage>
</organism>
<dbReference type="Pfam" id="PF26038">
    <property type="entry name" value="Dimer_MINDY4_N"/>
    <property type="match status" value="1"/>
</dbReference>
<name>A0A0B6ZB17_9EUPU</name>
<dbReference type="InterPro" id="IPR059022">
    <property type="entry name" value="MINDY4_N"/>
</dbReference>
<feature type="domain" description="MINDY4 N-terminal dimerisation" evidence="1">
    <location>
        <begin position="4"/>
        <end position="77"/>
    </location>
</feature>
<gene>
    <name evidence="2" type="primary">ORF55882</name>
</gene>
<proteinExistence type="predicted"/>
<accession>A0A0B6ZB17</accession>
<sequence>TFIESACASLVREYLSRKGLKGTLQKMDEEFPRNELSISNRQTLMKHVRLDKLMKRNKEEIKPLDAMLEIMTKYFMEHIPNHSAEKFNGESISQESSSGCKSDISFNHEANQSVDVPLMKSVARPYSGILTRREREKTCNDLIMDEDVEGETVIGGGRSGIITLETTESSSAYTTKTQSSRPLSAKQRGGTIFSNDDALAIRRRSQPIKSLRVPVSQLEFQKKGSNLHEDNKQSPLEFLSDKVQIKSDTVGTSLLSLSACGADVAASSLTSKFSTAKKFPVAENPPVTFEALLLKGEERANLIHKKGIDIGSVNNSNEQYKVENSSMMSDKSKPKESKCDRDIYLQNTSKMDFEVGEIEEVGS</sequence>
<dbReference type="AlphaFoldDB" id="A0A0B6ZB17"/>
<evidence type="ECO:0000313" key="2">
    <source>
        <dbReference type="EMBL" id="CEK65678.1"/>
    </source>
</evidence>
<feature type="non-terminal residue" evidence="2">
    <location>
        <position position="363"/>
    </location>
</feature>
<protein>
    <recommendedName>
        <fullName evidence="1">MINDY4 N-terminal dimerisation domain-containing protein</fullName>
    </recommendedName>
</protein>
<dbReference type="EMBL" id="HACG01018813">
    <property type="protein sequence ID" value="CEK65678.1"/>
    <property type="molecule type" value="Transcribed_RNA"/>
</dbReference>
<reference evidence="2" key="1">
    <citation type="submission" date="2014-12" db="EMBL/GenBank/DDBJ databases">
        <title>Insight into the proteome of Arion vulgaris.</title>
        <authorList>
            <person name="Aradska J."/>
            <person name="Bulat T."/>
            <person name="Smidak R."/>
            <person name="Sarate P."/>
            <person name="Gangsoo J."/>
            <person name="Sialana F."/>
            <person name="Bilban M."/>
            <person name="Lubec G."/>
        </authorList>
    </citation>
    <scope>NUCLEOTIDE SEQUENCE</scope>
    <source>
        <tissue evidence="2">Skin</tissue>
    </source>
</reference>
<feature type="non-terminal residue" evidence="2">
    <location>
        <position position="1"/>
    </location>
</feature>